<dbReference type="GO" id="GO:0006412">
    <property type="term" value="P:translation"/>
    <property type="evidence" value="ECO:0007669"/>
    <property type="project" value="UniProtKB-UniRule"/>
</dbReference>
<dbReference type="CDD" id="cd00487">
    <property type="entry name" value="Pep_deformylase"/>
    <property type="match status" value="1"/>
</dbReference>
<dbReference type="GO" id="GO:0042586">
    <property type="term" value="F:peptide deformylase activity"/>
    <property type="evidence" value="ECO:0007669"/>
    <property type="project" value="UniProtKB-UniRule"/>
</dbReference>
<evidence type="ECO:0000313" key="3">
    <source>
        <dbReference type="EMBL" id="AQT70353.1"/>
    </source>
</evidence>
<dbReference type="EC" id="3.5.1.88" evidence="2"/>
<evidence type="ECO:0000256" key="2">
    <source>
        <dbReference type="HAMAP-Rule" id="MF_00163"/>
    </source>
</evidence>
<comment type="similarity">
    <text evidence="1 2">Belongs to the polypeptide deformylase family.</text>
</comment>
<dbReference type="RefSeq" id="WP_146663947.1">
    <property type="nucleotide sequence ID" value="NZ_CP019791.1"/>
</dbReference>
<dbReference type="STRING" id="1936003.STSP2_03559"/>
<dbReference type="PANTHER" id="PTHR10458">
    <property type="entry name" value="PEPTIDE DEFORMYLASE"/>
    <property type="match status" value="1"/>
</dbReference>
<dbReference type="Pfam" id="PF01327">
    <property type="entry name" value="Pep_deformylase"/>
    <property type="match status" value="1"/>
</dbReference>
<feature type="binding site" evidence="2">
    <location>
        <position position="94"/>
    </location>
    <ligand>
        <name>Fe cation</name>
        <dbReference type="ChEBI" id="CHEBI:24875"/>
    </ligand>
</feature>
<dbReference type="Gene3D" id="3.90.45.10">
    <property type="entry name" value="Peptide deformylase"/>
    <property type="match status" value="1"/>
</dbReference>
<dbReference type="KEGG" id="alus:STSP2_03559"/>
<name>A0A1U9NR13_9BACT</name>
<dbReference type="EMBL" id="CP019791">
    <property type="protein sequence ID" value="AQT70353.1"/>
    <property type="molecule type" value="Genomic_DNA"/>
</dbReference>
<dbReference type="HAMAP" id="MF_00163">
    <property type="entry name" value="Pep_deformylase"/>
    <property type="match status" value="1"/>
</dbReference>
<feature type="binding site" evidence="2">
    <location>
        <position position="140"/>
    </location>
    <ligand>
        <name>Fe cation</name>
        <dbReference type="ChEBI" id="CHEBI:24875"/>
    </ligand>
</feature>
<gene>
    <name evidence="2 3" type="primary">def</name>
    <name evidence="3" type="ORF">STSP2_03559</name>
</gene>
<proteinExistence type="inferred from homology"/>
<reference evidence="4" key="1">
    <citation type="submission" date="2017-02" db="EMBL/GenBank/DDBJ databases">
        <title>Comparative genomics and description of representatives of a novel lineage of planctomycetes thriving in anoxic sediments.</title>
        <authorList>
            <person name="Spring S."/>
            <person name="Bunk B."/>
            <person name="Sproer C."/>
        </authorList>
    </citation>
    <scope>NUCLEOTIDE SEQUENCE [LARGE SCALE GENOMIC DNA]</scope>
    <source>
        <strain evidence="4">ST-NAGAB-D1</strain>
    </source>
</reference>
<dbReference type="PRINTS" id="PR01576">
    <property type="entry name" value="PDEFORMYLASE"/>
</dbReference>
<feature type="active site" evidence="2">
    <location>
        <position position="137"/>
    </location>
</feature>
<organism evidence="3 4">
    <name type="scientific">Anaerohalosphaera lusitana</name>
    <dbReference type="NCBI Taxonomy" id="1936003"/>
    <lineage>
        <taxon>Bacteria</taxon>
        <taxon>Pseudomonadati</taxon>
        <taxon>Planctomycetota</taxon>
        <taxon>Phycisphaerae</taxon>
        <taxon>Sedimentisphaerales</taxon>
        <taxon>Anaerohalosphaeraceae</taxon>
        <taxon>Anaerohalosphaera</taxon>
    </lineage>
</organism>
<dbReference type="PANTHER" id="PTHR10458:SF22">
    <property type="entry name" value="PEPTIDE DEFORMYLASE"/>
    <property type="match status" value="1"/>
</dbReference>
<keyword evidence="2 3" id="KW-0378">Hydrolase</keyword>
<protein>
    <recommendedName>
        <fullName evidence="2">Peptide deformylase</fullName>
        <shortName evidence="2">PDF</shortName>
        <ecNumber evidence="2">3.5.1.88</ecNumber>
    </recommendedName>
    <alternativeName>
        <fullName evidence="2">Polypeptide deformylase</fullName>
    </alternativeName>
</protein>
<sequence length="171" mass="19049">MVDVQSCELTKYPAGVLGEKAKPVEEINDNIRQLAEKMVDIMIESKGVGLAGPQAGVNLRIFVASEDGTRDKSKVYINPEIELSGKVIADEEGCLSLPGIYAKMRRYEKATVTATDLQGNRFTETGEGLKARIFQHECDHLDGTMIKDKLNRVQMISAKKKLKRLEEDYSE</sequence>
<keyword evidence="2" id="KW-0408">Iron</keyword>
<dbReference type="SUPFAM" id="SSF56420">
    <property type="entry name" value="Peptide deformylase"/>
    <property type="match status" value="1"/>
</dbReference>
<keyword evidence="4" id="KW-1185">Reference proteome</keyword>
<dbReference type="InterPro" id="IPR036821">
    <property type="entry name" value="Peptide_deformylase_sf"/>
</dbReference>
<dbReference type="OrthoDB" id="9784988at2"/>
<comment type="cofactor">
    <cofactor evidence="2">
        <name>Fe(2+)</name>
        <dbReference type="ChEBI" id="CHEBI:29033"/>
    </cofactor>
    <text evidence="2">Binds 1 Fe(2+) ion.</text>
</comment>
<dbReference type="PIRSF" id="PIRSF004749">
    <property type="entry name" value="Pep_def"/>
    <property type="match status" value="1"/>
</dbReference>
<keyword evidence="2" id="KW-0479">Metal-binding</keyword>
<dbReference type="AlphaFoldDB" id="A0A1U9NR13"/>
<keyword evidence="2" id="KW-0648">Protein biosynthesis</keyword>
<dbReference type="GO" id="GO:0046872">
    <property type="term" value="F:metal ion binding"/>
    <property type="evidence" value="ECO:0007669"/>
    <property type="project" value="UniProtKB-KW"/>
</dbReference>
<dbReference type="NCBIfam" id="TIGR00079">
    <property type="entry name" value="pept_deformyl"/>
    <property type="match status" value="1"/>
</dbReference>
<dbReference type="InterPro" id="IPR023635">
    <property type="entry name" value="Peptide_deformylase"/>
</dbReference>
<dbReference type="Proteomes" id="UP000189674">
    <property type="component" value="Chromosome"/>
</dbReference>
<comment type="function">
    <text evidence="2">Removes the formyl group from the N-terminal Met of newly synthesized proteins. Requires at least a dipeptide for an efficient rate of reaction. N-terminal L-methionine is a prerequisite for activity but the enzyme has broad specificity at other positions.</text>
</comment>
<evidence type="ECO:0000256" key="1">
    <source>
        <dbReference type="ARBA" id="ARBA00010759"/>
    </source>
</evidence>
<comment type="catalytic activity">
    <reaction evidence="2">
        <text>N-terminal N-formyl-L-methionyl-[peptide] + H2O = N-terminal L-methionyl-[peptide] + formate</text>
        <dbReference type="Rhea" id="RHEA:24420"/>
        <dbReference type="Rhea" id="RHEA-COMP:10639"/>
        <dbReference type="Rhea" id="RHEA-COMP:10640"/>
        <dbReference type="ChEBI" id="CHEBI:15377"/>
        <dbReference type="ChEBI" id="CHEBI:15740"/>
        <dbReference type="ChEBI" id="CHEBI:49298"/>
        <dbReference type="ChEBI" id="CHEBI:64731"/>
        <dbReference type="EC" id="3.5.1.88"/>
    </reaction>
</comment>
<accession>A0A1U9NR13</accession>
<evidence type="ECO:0000313" key="4">
    <source>
        <dbReference type="Proteomes" id="UP000189674"/>
    </source>
</evidence>
<feature type="binding site" evidence="2">
    <location>
        <position position="136"/>
    </location>
    <ligand>
        <name>Fe cation</name>
        <dbReference type="ChEBI" id="CHEBI:24875"/>
    </ligand>
</feature>
<dbReference type="NCBIfam" id="NF001159">
    <property type="entry name" value="PRK00150.1-3"/>
    <property type="match status" value="1"/>
</dbReference>